<evidence type="ECO:0000256" key="2">
    <source>
        <dbReference type="ARBA" id="ARBA00022679"/>
    </source>
</evidence>
<dbReference type="AlphaFoldDB" id="A0A328KMW5"/>
<dbReference type="GO" id="GO:0008168">
    <property type="term" value="F:methyltransferase activity"/>
    <property type="evidence" value="ECO:0007669"/>
    <property type="project" value="UniProtKB-KW"/>
</dbReference>
<dbReference type="Pfam" id="PF17785">
    <property type="entry name" value="PUA_3"/>
    <property type="match status" value="1"/>
</dbReference>
<dbReference type="Gene3D" id="3.30.750.80">
    <property type="entry name" value="RNA methyltransferase domain (HRMD) like"/>
    <property type="match status" value="1"/>
</dbReference>
<dbReference type="Gene3D" id="2.30.130.10">
    <property type="entry name" value="PUA domain"/>
    <property type="match status" value="1"/>
</dbReference>
<dbReference type="EMBL" id="NAQV01000009">
    <property type="protein sequence ID" value="RAN64072.1"/>
    <property type="molecule type" value="Genomic_DNA"/>
</dbReference>
<evidence type="ECO:0008006" key="8">
    <source>
        <dbReference type="Google" id="ProtNLM"/>
    </source>
</evidence>
<keyword evidence="3" id="KW-0949">S-adenosyl-L-methionine</keyword>
<dbReference type="InterPro" id="IPR015947">
    <property type="entry name" value="PUA-like_sf"/>
</dbReference>
<evidence type="ECO:0000256" key="1">
    <source>
        <dbReference type="ARBA" id="ARBA00022603"/>
    </source>
</evidence>
<evidence type="ECO:0000313" key="7">
    <source>
        <dbReference type="Proteomes" id="UP000249099"/>
    </source>
</evidence>
<organism evidence="6 7">
    <name type="scientific">Dolosigranulum pigrum</name>
    <dbReference type="NCBI Taxonomy" id="29394"/>
    <lineage>
        <taxon>Bacteria</taxon>
        <taxon>Bacillati</taxon>
        <taxon>Bacillota</taxon>
        <taxon>Bacilli</taxon>
        <taxon>Lactobacillales</taxon>
        <taxon>Carnobacteriaceae</taxon>
        <taxon>Dolosigranulum</taxon>
    </lineage>
</organism>
<dbReference type="SUPFAM" id="SSF88697">
    <property type="entry name" value="PUA domain-like"/>
    <property type="match status" value="1"/>
</dbReference>
<dbReference type="PANTHER" id="PTHR43042:SF3">
    <property type="entry name" value="RIBOSOMAL RNA LARGE SUBUNIT METHYLTRANSFERASE YWBD-RELATED"/>
    <property type="match status" value="1"/>
</dbReference>
<sequence>MKTKQVRELATNRIKAGYPAIEELDFASRLSKEDKDGDLLRLIGHNEEFLGLGYLGKENRSVGWMLTDQEETIDQYFFQKLFMDAKAKRGSLYADEGTNAFRIFNGAGDGLGGLTIDYYNDYYVISLYNQGIYRFLDAVQQALFDVFKEAKGIYEKKNVAGKPTQSRLIHGEEAPEPHLVRENGIRYATYLNDGWMTGIFLDQRHVRAAMMNQYAVGKRLLNLFSYTGAFSVAGAMGGATQTVNIDLANRSKELTAEQFEVNGLNPDDHEIRVIDTASYLDYAKKHAIEFGVIVIDPPTFARSKAGTWRIEEDYPQVIADSLAVLETGGTLIASTNAWMLSADEFYDLILAGFKQAGVDGEVIETYGLPEDFPTNRQYIESQYLKVFVLRKLN</sequence>
<dbReference type="Gene3D" id="3.40.50.150">
    <property type="entry name" value="Vaccinia Virus protein VP39"/>
    <property type="match status" value="1"/>
</dbReference>
<keyword evidence="1" id="KW-0489">Methyltransferase</keyword>
<dbReference type="InterPro" id="IPR029063">
    <property type="entry name" value="SAM-dependent_MTases_sf"/>
</dbReference>
<feature type="domain" description="RlmI-like PUA" evidence="5">
    <location>
        <begin position="6"/>
        <end position="67"/>
    </location>
</feature>
<gene>
    <name evidence="6" type="ORF">B8A44_03110</name>
</gene>
<dbReference type="PANTHER" id="PTHR43042">
    <property type="entry name" value="SAM-DEPENDENT METHYLTRANSFERASE"/>
    <property type="match status" value="1"/>
</dbReference>
<name>A0A328KMW5_9LACT</name>
<dbReference type="InterPro" id="IPR041532">
    <property type="entry name" value="RlmI-like_PUA"/>
</dbReference>
<dbReference type="CDD" id="cd11572">
    <property type="entry name" value="RlmI_M_like"/>
    <property type="match status" value="1"/>
</dbReference>
<dbReference type="GO" id="GO:0032259">
    <property type="term" value="P:methylation"/>
    <property type="evidence" value="ECO:0007669"/>
    <property type="project" value="UniProtKB-KW"/>
</dbReference>
<protein>
    <recommendedName>
        <fullName evidence="8">Class I SAM-dependent rRNA methyltransferase</fullName>
    </recommendedName>
</protein>
<feature type="domain" description="S-adenosylmethionine-dependent methyltransferase" evidence="4">
    <location>
        <begin position="174"/>
        <end position="343"/>
    </location>
</feature>
<accession>A0A328KMW5</accession>
<dbReference type="RefSeq" id="WP_112789903.1">
    <property type="nucleotide sequence ID" value="NZ_NAQV01000009.1"/>
</dbReference>
<dbReference type="Proteomes" id="UP000249099">
    <property type="component" value="Unassembled WGS sequence"/>
</dbReference>
<dbReference type="GO" id="GO:0003723">
    <property type="term" value="F:RNA binding"/>
    <property type="evidence" value="ECO:0007669"/>
    <property type="project" value="InterPro"/>
</dbReference>
<dbReference type="InterPro" id="IPR036974">
    <property type="entry name" value="PUA_sf"/>
</dbReference>
<evidence type="ECO:0000259" key="4">
    <source>
        <dbReference type="Pfam" id="PF10672"/>
    </source>
</evidence>
<dbReference type="InterPro" id="IPR019614">
    <property type="entry name" value="SAM-dep_methyl-trfase"/>
</dbReference>
<evidence type="ECO:0000259" key="5">
    <source>
        <dbReference type="Pfam" id="PF17785"/>
    </source>
</evidence>
<evidence type="ECO:0000313" key="6">
    <source>
        <dbReference type="EMBL" id="RAN64072.1"/>
    </source>
</evidence>
<comment type="caution">
    <text evidence="6">The sequence shown here is derived from an EMBL/GenBank/DDBJ whole genome shotgun (WGS) entry which is preliminary data.</text>
</comment>
<dbReference type="Pfam" id="PF10672">
    <property type="entry name" value="Methyltrans_SAM"/>
    <property type="match status" value="1"/>
</dbReference>
<dbReference type="SUPFAM" id="SSF53335">
    <property type="entry name" value="S-adenosyl-L-methionine-dependent methyltransferases"/>
    <property type="match status" value="1"/>
</dbReference>
<reference evidence="6 7" key="1">
    <citation type="submission" date="2017-03" db="EMBL/GenBank/DDBJ databases">
        <title>wgs assembly of Dolosigranulum pigrum KPL CDC strains.</title>
        <authorList>
            <person name="Brugger S.D."/>
            <person name="Pettigrew M."/>
            <person name="Kong Y."/>
            <person name="Lemon K.P."/>
        </authorList>
    </citation>
    <scope>NUCLEOTIDE SEQUENCE [LARGE SCALE GENOMIC DNA]</scope>
    <source>
        <strain evidence="6 7">KPL1931_CDC4294-98</strain>
    </source>
</reference>
<keyword evidence="2" id="KW-0808">Transferase</keyword>
<proteinExistence type="predicted"/>
<evidence type="ECO:0000256" key="3">
    <source>
        <dbReference type="ARBA" id="ARBA00022691"/>
    </source>
</evidence>